<name>A0A0E0F6N7_9ORYZ</name>
<dbReference type="Proteomes" id="UP000008021">
    <property type="component" value="Chromosome 11"/>
</dbReference>
<dbReference type="Gramene" id="OMERI11G13810.1">
    <property type="protein sequence ID" value="OMERI11G13810.1"/>
    <property type="gene ID" value="OMERI11G13810"/>
</dbReference>
<evidence type="ECO:0000313" key="2">
    <source>
        <dbReference type="EnsemblPlants" id="OMERI11G13810.1"/>
    </source>
</evidence>
<reference evidence="2" key="2">
    <citation type="submission" date="2018-05" db="EMBL/GenBank/DDBJ databases">
        <title>OmerRS3 (Oryza meridionalis Reference Sequence Version 3).</title>
        <authorList>
            <person name="Zhang J."/>
            <person name="Kudrna D."/>
            <person name="Lee S."/>
            <person name="Talag J."/>
            <person name="Welchert J."/>
            <person name="Wing R.A."/>
        </authorList>
    </citation>
    <scope>NUCLEOTIDE SEQUENCE [LARGE SCALE GENOMIC DNA]</scope>
    <source>
        <strain evidence="2">cv. OR44</strain>
    </source>
</reference>
<organism evidence="2">
    <name type="scientific">Oryza meridionalis</name>
    <dbReference type="NCBI Taxonomy" id="40149"/>
    <lineage>
        <taxon>Eukaryota</taxon>
        <taxon>Viridiplantae</taxon>
        <taxon>Streptophyta</taxon>
        <taxon>Embryophyta</taxon>
        <taxon>Tracheophyta</taxon>
        <taxon>Spermatophyta</taxon>
        <taxon>Magnoliopsida</taxon>
        <taxon>Liliopsida</taxon>
        <taxon>Poales</taxon>
        <taxon>Poaceae</taxon>
        <taxon>BOP clade</taxon>
        <taxon>Oryzoideae</taxon>
        <taxon>Oryzeae</taxon>
        <taxon>Oryzinae</taxon>
        <taxon>Oryza</taxon>
    </lineage>
</organism>
<reference evidence="2" key="1">
    <citation type="submission" date="2015-04" db="UniProtKB">
        <authorList>
            <consortium name="EnsemblPlants"/>
        </authorList>
    </citation>
    <scope>IDENTIFICATION</scope>
</reference>
<evidence type="ECO:0000313" key="3">
    <source>
        <dbReference type="Proteomes" id="UP000008021"/>
    </source>
</evidence>
<proteinExistence type="predicted"/>
<keyword evidence="3" id="KW-1185">Reference proteome</keyword>
<protein>
    <submittedName>
        <fullName evidence="2">Uncharacterized protein</fullName>
    </submittedName>
</protein>
<dbReference type="AlphaFoldDB" id="A0A0E0F6N7"/>
<dbReference type="EnsemblPlants" id="OMERI11G13810.1">
    <property type="protein sequence ID" value="OMERI11G13810.1"/>
    <property type="gene ID" value="OMERI11G13810"/>
</dbReference>
<evidence type="ECO:0000256" key="1">
    <source>
        <dbReference type="SAM" id="MobiDB-lite"/>
    </source>
</evidence>
<feature type="region of interest" description="Disordered" evidence="1">
    <location>
        <begin position="1"/>
        <end position="75"/>
    </location>
</feature>
<dbReference type="HOGENOM" id="CLU_2675229_0_0_1"/>
<accession>A0A0E0F6N7</accession>
<sequence length="75" mass="8241">MRRRSLTTRAMDKPANTVVYFPQQESATAAPRMGMSSQPSAPLVPDLPEIPGSDLSKMPAQHYSKPIPQSRVAVY</sequence>